<feature type="transmembrane region" description="Helical" evidence="1">
    <location>
        <begin position="36"/>
        <end position="56"/>
    </location>
</feature>
<keyword evidence="1" id="KW-1133">Transmembrane helix</keyword>
<evidence type="ECO:0000259" key="2">
    <source>
        <dbReference type="PROSITE" id="PS51782"/>
    </source>
</evidence>
<dbReference type="InterPro" id="IPR036779">
    <property type="entry name" value="LysM_dom_sf"/>
</dbReference>
<dbReference type="AlphaFoldDB" id="A0A9X2MMP2"/>
<sequence length="124" mass="13551">MIMMNEGTYRSIYANNDAARNHTSNNATARWLRSHAVKLTACILLALLLFSSFLLIRTNASGGELPGQGELQVTVGSGDSLWSIASRHAEAGEDVGFLVYRIKERNNLTHVTILPGQQLIIPNS</sequence>
<keyword evidence="1" id="KW-0472">Membrane</keyword>
<evidence type="ECO:0000256" key="1">
    <source>
        <dbReference type="SAM" id="Phobius"/>
    </source>
</evidence>
<dbReference type="InterPro" id="IPR018392">
    <property type="entry name" value="LysM"/>
</dbReference>
<gene>
    <name evidence="3" type="ORF">NQZ67_03265</name>
</gene>
<comment type="caution">
    <text evidence="3">The sequence shown here is derived from an EMBL/GenBank/DDBJ whole genome shotgun (WGS) entry which is preliminary data.</text>
</comment>
<dbReference type="Proteomes" id="UP001141950">
    <property type="component" value="Unassembled WGS sequence"/>
</dbReference>
<organism evidence="3 4">
    <name type="scientific">Paenibacillus soyae</name>
    <dbReference type="NCBI Taxonomy" id="2969249"/>
    <lineage>
        <taxon>Bacteria</taxon>
        <taxon>Bacillati</taxon>
        <taxon>Bacillota</taxon>
        <taxon>Bacilli</taxon>
        <taxon>Bacillales</taxon>
        <taxon>Paenibacillaceae</taxon>
        <taxon>Paenibacillus</taxon>
    </lineage>
</organism>
<keyword evidence="1" id="KW-0812">Transmembrane</keyword>
<proteinExistence type="predicted"/>
<dbReference type="RefSeq" id="WP_257442738.1">
    <property type="nucleotide sequence ID" value="NZ_JANIPJ010000002.1"/>
</dbReference>
<dbReference type="Pfam" id="PF01476">
    <property type="entry name" value="LysM"/>
    <property type="match status" value="1"/>
</dbReference>
<reference evidence="3" key="1">
    <citation type="submission" date="2022-08" db="EMBL/GenBank/DDBJ databases">
        <title>The genomic sequence of strain Paenibacillus sp. SCIV0701.</title>
        <authorList>
            <person name="Zhao H."/>
        </authorList>
    </citation>
    <scope>NUCLEOTIDE SEQUENCE</scope>
    <source>
        <strain evidence="3">SCIV0701</strain>
    </source>
</reference>
<dbReference type="SUPFAM" id="SSF54106">
    <property type="entry name" value="LysM domain"/>
    <property type="match status" value="1"/>
</dbReference>
<name>A0A9X2MMP2_9BACL</name>
<keyword evidence="4" id="KW-1185">Reference proteome</keyword>
<feature type="domain" description="LysM" evidence="2">
    <location>
        <begin position="71"/>
        <end position="121"/>
    </location>
</feature>
<accession>A0A9X2MMP2</accession>
<dbReference type="PROSITE" id="PS51782">
    <property type="entry name" value="LYSM"/>
    <property type="match status" value="1"/>
</dbReference>
<dbReference type="Gene3D" id="3.10.350.10">
    <property type="entry name" value="LysM domain"/>
    <property type="match status" value="1"/>
</dbReference>
<dbReference type="EMBL" id="JANIPJ010000002">
    <property type="protein sequence ID" value="MCR2802892.1"/>
    <property type="molecule type" value="Genomic_DNA"/>
</dbReference>
<evidence type="ECO:0000313" key="4">
    <source>
        <dbReference type="Proteomes" id="UP001141950"/>
    </source>
</evidence>
<evidence type="ECO:0000313" key="3">
    <source>
        <dbReference type="EMBL" id="MCR2802892.1"/>
    </source>
</evidence>
<protein>
    <submittedName>
        <fullName evidence="3">LysM peptidoglycan-binding domain-containing protein</fullName>
    </submittedName>
</protein>
<dbReference type="CDD" id="cd00118">
    <property type="entry name" value="LysM"/>
    <property type="match status" value="1"/>
</dbReference>